<dbReference type="InterPro" id="IPR013559">
    <property type="entry name" value="YheO"/>
</dbReference>
<evidence type="ECO:0000313" key="3">
    <source>
        <dbReference type="EMBL" id="BBY24048.1"/>
    </source>
</evidence>
<evidence type="ECO:0000313" key="4">
    <source>
        <dbReference type="Proteomes" id="UP000467130"/>
    </source>
</evidence>
<dbReference type="AlphaFoldDB" id="A0A7I7QCK2"/>
<keyword evidence="4" id="KW-1185">Reference proteome</keyword>
<dbReference type="Proteomes" id="UP000467130">
    <property type="component" value="Chromosome"/>
</dbReference>
<sequence length="267" mass="29198">MSTLRTAKIDRMLKKEAGQLVAALRILNAETINLMLEQMVDALQGSYPQPTEVVLHDLRRIPNTVRAIAGDITGRRPGDPPTDKLLRSVATGDLRHEIAYRSVLPDGRVLRSSTIMFTARDDEPAAALCINTDVTAWEHLRGALDGLIPTDADGEAVPIPLRTSTPFVQPALSDPVNEYFPHSVEELSARLVDAAIANVGVPVAEMRKEHKMEVVAELDQQGYFLVKQSAETAAAALDVTRYTVYNYLNAIHARASSTQPIRPSPSD</sequence>
<dbReference type="InterPro" id="IPR039445">
    <property type="entry name" value="DauR-like_HTH"/>
</dbReference>
<dbReference type="KEGG" id="msto:MSTO_42530"/>
<dbReference type="Pfam" id="PF08348">
    <property type="entry name" value="PAS_6"/>
    <property type="match status" value="1"/>
</dbReference>
<feature type="domain" description="Transcriptional regulator DauR-like HTH" evidence="2">
    <location>
        <begin position="190"/>
        <end position="249"/>
    </location>
</feature>
<evidence type="ECO:0000259" key="2">
    <source>
        <dbReference type="Pfam" id="PF13309"/>
    </source>
</evidence>
<evidence type="ECO:0008006" key="5">
    <source>
        <dbReference type="Google" id="ProtNLM"/>
    </source>
</evidence>
<protein>
    <recommendedName>
        <fullName evidence="5">Transcriptional regulator</fullName>
    </recommendedName>
</protein>
<gene>
    <name evidence="3" type="ORF">MSTO_42530</name>
</gene>
<dbReference type="EMBL" id="AP022587">
    <property type="protein sequence ID" value="BBY24048.1"/>
    <property type="molecule type" value="Genomic_DNA"/>
</dbReference>
<feature type="domain" description="YheO-like" evidence="1">
    <location>
        <begin position="36"/>
        <end position="140"/>
    </location>
</feature>
<accession>A0A7I7QCK2</accession>
<dbReference type="Pfam" id="PF13309">
    <property type="entry name" value="HTH_22"/>
    <property type="match status" value="1"/>
</dbReference>
<dbReference type="InterPro" id="IPR039446">
    <property type="entry name" value="DauR-like"/>
</dbReference>
<proteinExistence type="predicted"/>
<evidence type="ECO:0000259" key="1">
    <source>
        <dbReference type="Pfam" id="PF08348"/>
    </source>
</evidence>
<dbReference type="PANTHER" id="PTHR35568:SF1">
    <property type="entry name" value="TRANSCRIPTIONAL REGULATOR DAUR"/>
    <property type="match status" value="1"/>
</dbReference>
<dbReference type="PANTHER" id="PTHR35568">
    <property type="entry name" value="TRANSCRIPTIONAL REGULATOR DAUR"/>
    <property type="match status" value="1"/>
</dbReference>
<name>A0A7I7QCK2_9MYCO</name>
<organism evidence="3 4">
    <name type="scientific">Mycobacterium stomatepiae</name>
    <dbReference type="NCBI Taxonomy" id="470076"/>
    <lineage>
        <taxon>Bacteria</taxon>
        <taxon>Bacillati</taxon>
        <taxon>Actinomycetota</taxon>
        <taxon>Actinomycetes</taxon>
        <taxon>Mycobacteriales</taxon>
        <taxon>Mycobacteriaceae</taxon>
        <taxon>Mycobacterium</taxon>
        <taxon>Mycobacterium simiae complex</taxon>
    </lineage>
</organism>
<reference evidence="3 4" key="1">
    <citation type="journal article" date="2019" name="Emerg. Microbes Infect.">
        <title>Comprehensive subspecies identification of 175 nontuberculous mycobacteria species based on 7547 genomic profiles.</title>
        <authorList>
            <person name="Matsumoto Y."/>
            <person name="Kinjo T."/>
            <person name="Motooka D."/>
            <person name="Nabeya D."/>
            <person name="Jung N."/>
            <person name="Uechi K."/>
            <person name="Horii T."/>
            <person name="Iida T."/>
            <person name="Fujita J."/>
            <person name="Nakamura S."/>
        </authorList>
    </citation>
    <scope>NUCLEOTIDE SEQUENCE [LARGE SCALE GENOMIC DNA]</scope>
    <source>
        <strain evidence="3 4">JCM 17783</strain>
    </source>
</reference>